<sequence length="212" mass="23339">MPTLNFGFDGASDEINEGFGPDYDGPLPPNGSYTGTLKVAKVVAMKKDPSKRRISLLVIIDHPDYKGYPAWGGVNLTDQGIPYVNQWLRSMVDSDAEYQKIHKVFFGRGPVVDEKKENILKIGSVKVNSPEGELKVKVTLKQRTWEGKTSAGVQAFLIGDDGDGSSDDEVVEEETDDETDEPDLDTDDDEDAEEADESIFDEEDEDAEDDAS</sequence>
<evidence type="ECO:0000256" key="1">
    <source>
        <dbReference type="SAM" id="MobiDB-lite"/>
    </source>
</evidence>
<evidence type="ECO:0000313" key="2">
    <source>
        <dbReference type="EMBL" id="ACF05169.1"/>
    </source>
</evidence>
<dbReference type="EMBL" id="EU770222">
    <property type="protein sequence ID" value="ACF05169.1"/>
    <property type="molecule type" value="Genomic_DNA"/>
</dbReference>
<keyword evidence="3" id="KW-1185">Reference proteome</keyword>
<feature type="region of interest" description="Disordered" evidence="1">
    <location>
        <begin position="152"/>
        <end position="212"/>
    </location>
</feature>
<accession>B3VM99</accession>
<proteinExistence type="predicted"/>
<evidence type="ECO:0000313" key="3">
    <source>
        <dbReference type="Proteomes" id="UP000000621"/>
    </source>
</evidence>
<dbReference type="Proteomes" id="UP000000621">
    <property type="component" value="Segment"/>
</dbReference>
<feature type="compositionally biased region" description="Acidic residues" evidence="1">
    <location>
        <begin position="160"/>
        <end position="212"/>
    </location>
</feature>
<dbReference type="RefSeq" id="YP_002003430.1">
    <property type="nucleotide sequence ID" value="NC_011039.1"/>
</dbReference>
<protein>
    <submittedName>
        <fullName evidence="2">Uncharacterized protein</fullName>
    </submittedName>
</protein>
<reference evidence="2 3" key="1">
    <citation type="submission" date="2008-05" db="EMBL/GenBank/DDBJ databases">
        <authorList>
            <person name="Weber R.J."/>
            <person name="Jacobs-Sera D."/>
            <person name="Houtz J."/>
            <person name="Hendrix R.W."/>
            <person name="Hatfull G.H."/>
        </authorList>
    </citation>
    <scope>NUCLEOTIDE SEQUENCE [LARGE SCALE GENOMIC DNA]</scope>
</reference>
<dbReference type="OrthoDB" id="25139at10239"/>
<name>B3VM99_9CAUD</name>
<dbReference type="KEGG" id="vg:6450068"/>
<organism evidence="2 3">
    <name type="scientific">Mycobacterium phage Predator</name>
    <dbReference type="NCBI Taxonomy" id="543153"/>
    <lineage>
        <taxon>Viruses</taxon>
        <taxon>Duplodnaviria</taxon>
        <taxon>Heunggongvirae</taxon>
        <taxon>Uroviricota</taxon>
        <taxon>Caudoviricetes</taxon>
        <taxon>Predatorvirus</taxon>
        <taxon>Predatorvirus predator</taxon>
    </lineage>
</organism>
<gene>
    <name evidence="2" type="ORF">PREDATOR_72</name>
</gene>